<keyword evidence="4" id="KW-0472">Membrane</keyword>
<dbReference type="Pfam" id="PF04357">
    <property type="entry name" value="TamB"/>
    <property type="match status" value="1"/>
</dbReference>
<dbReference type="EMBL" id="JBHRUG010000031">
    <property type="protein sequence ID" value="MFC3285318.1"/>
    <property type="molecule type" value="Genomic_DNA"/>
</dbReference>
<dbReference type="InterPro" id="IPR007452">
    <property type="entry name" value="TamB_C"/>
</dbReference>
<protein>
    <submittedName>
        <fullName evidence="6">Translocation/assembly module TamB domain-containing protein</fullName>
    </submittedName>
</protein>
<keyword evidence="7" id="KW-1185">Reference proteome</keyword>
<organism evidence="6 7">
    <name type="scientific">Litchfieldella rifensis</name>
    <dbReference type="NCBI Taxonomy" id="762643"/>
    <lineage>
        <taxon>Bacteria</taxon>
        <taxon>Pseudomonadati</taxon>
        <taxon>Pseudomonadota</taxon>
        <taxon>Gammaproteobacteria</taxon>
        <taxon>Oceanospirillales</taxon>
        <taxon>Halomonadaceae</taxon>
        <taxon>Litchfieldella</taxon>
    </lineage>
</organism>
<evidence type="ECO:0000313" key="6">
    <source>
        <dbReference type="EMBL" id="MFC3285318.1"/>
    </source>
</evidence>
<comment type="subcellular location">
    <subcellularLocation>
        <location evidence="1">Membrane</location>
        <topology evidence="1">Single-pass membrane protein</topology>
    </subcellularLocation>
</comment>
<evidence type="ECO:0000256" key="1">
    <source>
        <dbReference type="ARBA" id="ARBA00004167"/>
    </source>
</evidence>
<proteinExistence type="predicted"/>
<dbReference type="PANTHER" id="PTHR36985">
    <property type="entry name" value="TRANSLOCATION AND ASSEMBLY MODULE SUBUNIT TAMB"/>
    <property type="match status" value="1"/>
</dbReference>
<gene>
    <name evidence="6" type="ORF">ACFOEV_17100</name>
</gene>
<evidence type="ECO:0000256" key="3">
    <source>
        <dbReference type="ARBA" id="ARBA00022989"/>
    </source>
</evidence>
<reference evidence="7" key="1">
    <citation type="journal article" date="2019" name="Int. J. Syst. Evol. Microbiol.">
        <title>The Global Catalogue of Microorganisms (GCM) 10K type strain sequencing project: providing services to taxonomists for standard genome sequencing and annotation.</title>
        <authorList>
            <consortium name="The Broad Institute Genomics Platform"/>
            <consortium name="The Broad Institute Genome Sequencing Center for Infectious Disease"/>
            <person name="Wu L."/>
            <person name="Ma J."/>
        </authorList>
    </citation>
    <scope>NUCLEOTIDE SEQUENCE [LARGE SCALE GENOMIC DNA]</scope>
    <source>
        <strain evidence="7">CECT 7698</strain>
    </source>
</reference>
<dbReference type="PANTHER" id="PTHR36985:SF1">
    <property type="entry name" value="TRANSLOCATION AND ASSEMBLY MODULE SUBUNIT TAMB"/>
    <property type="match status" value="1"/>
</dbReference>
<feature type="domain" description="Translocation and assembly module TamB C-terminal" evidence="5">
    <location>
        <begin position="968"/>
        <end position="1319"/>
    </location>
</feature>
<dbReference type="RefSeq" id="WP_386776091.1">
    <property type="nucleotide sequence ID" value="NZ_JBHRUG010000031.1"/>
</dbReference>
<name>A0ABV7LS76_9GAMM</name>
<keyword evidence="2" id="KW-0812">Transmembrane</keyword>
<evidence type="ECO:0000313" key="7">
    <source>
        <dbReference type="Proteomes" id="UP001595579"/>
    </source>
</evidence>
<comment type="caution">
    <text evidence="6">The sequence shown here is derived from an EMBL/GenBank/DDBJ whole genome shotgun (WGS) entry which is preliminary data.</text>
</comment>
<evidence type="ECO:0000256" key="4">
    <source>
        <dbReference type="ARBA" id="ARBA00023136"/>
    </source>
</evidence>
<evidence type="ECO:0000256" key="2">
    <source>
        <dbReference type="ARBA" id="ARBA00022692"/>
    </source>
</evidence>
<keyword evidence="3" id="KW-1133">Transmembrane helix</keyword>
<accession>A0ABV7LS76</accession>
<sequence>MKIIVLIWAFLRVLVWLPLWLLGLVIFALGLALSPWGTEVLMEQGQARGWYQFDSVEGAPLDHLVLQGLQLEAGPARIRLERFTLTWADDCVLAGQLCIDALAVEGASIRLAAGDTDRQDTAPTEPAQPARLSLPFPVEIRALFLRDVEIRLADGTRLYWDNFSTAARAEQDTLRLAPTLWQGGRLTLPVSPGAALALSAAHDEAMVPSPRRLSADAIDAAMASQSPSPAVAAETEEREAVPLDQRERLTLPDVRLPLAIEIPDLRVEDFRVDGAFEYGVEHLALTLEAHEHEVRISPLRVSSVDADAELSAHVELRDDYPLEAHLTGELWLPERMPELAGERVTLHASGSLADLALQLDAEGPVTLALSGHLDALDPTLPFTATLRAEELVWPLPGTTANADTVSSDDASPYRLRQLLMKIDGNLLGYRAALSLQASGPQIPATRLALTGNGDLEHFAWSPVSVAVERGSLISHGEVRWVEGVTVDAGLRLTDVDPSLFTEAVAGRLNGNVELRFAQGPDGWRLAIPELAIRGELQDLPLALDARLTGNSDMHWQIERFDFRQGDNRLSAQGQVGERLALSGDLEAPALAALSPEFGGVLRGQFDVSGTFGTPRIELNLLGENLRVADNRMERLRLVASMSGLDDPRLDAQLDIERLNAGGQRFRSIALTLEGRQSAHRLTLEAQAGQGMPLSRASLALEGAMNAERSRYRGQLTPLEVDTEYGDMRLASPMAFAANLGDGSMTLQPFCLRRQQGGELCLAEPVEASAVRGRAVLALRDLPMAVLEQTMPEGWQLDGETRANVIAGWRQGGAQWSLEADLDSELALSGEDAYGQPWELPESRLSMRVDATQARAEAGLDVTLAEAGQIRLEVVVAEPMTRGGLSGRLVADDIRLSPYRALVAGMDRLRGGVSGDVAIGGNLQAPTLDGDLRLSGLQVRGGGVPLEVRDGELDVRLRGDRGTIDGFIAAEQGRLAIEGDAAWPSTDAWEMALRIDGRDDPLLVALPAFGRLRVAPNLQIDIDPTLLQVRGRVEVPWARLKVGQVPASAVSPSSDEIIITQRDEQRARREAEEGVGGTTAEALANRGMTIDVLIDLVLGPDMQLEAYGLETGLRGNLEVRQQGGPVQLFGDVNLIDGRFQAFGQDLLIRQGQLFFSGPADQPLLRFEAIRNPNVTEDDVIAGLRVSGSAEAPNLEVFSEPAMDESRALSYLLRGRPPEDGDSDGALTSALIGLSLSRTGGAVGQIGQAFGISDLSLESAGTGDESQVVVSGYLFEDLRVSYGVGIFSPIAELTLRYTLWRDLYLQAVSGAAQAVDLIYSFSLGSAQQRP</sequence>
<dbReference type="Proteomes" id="UP001595579">
    <property type="component" value="Unassembled WGS sequence"/>
</dbReference>
<evidence type="ECO:0000259" key="5">
    <source>
        <dbReference type="Pfam" id="PF04357"/>
    </source>
</evidence>